<gene>
    <name evidence="1" type="ORF">Smic_07180</name>
</gene>
<comment type="caution">
    <text evidence="1">The sequence shown here is derived from an EMBL/GenBank/DDBJ whole genome shotgun (WGS) entry which is preliminary data.</text>
</comment>
<reference evidence="1 2" key="1">
    <citation type="submission" date="2020-05" db="EMBL/GenBank/DDBJ databases">
        <title>Whole genome shotgun sequence of Streptomyces microflavus NBRC 13062.</title>
        <authorList>
            <person name="Komaki H."/>
            <person name="Tamura T."/>
        </authorList>
    </citation>
    <scope>NUCLEOTIDE SEQUENCE [LARGE SCALE GENOMIC DNA]</scope>
    <source>
        <strain evidence="1 2">NBRC 13062</strain>
    </source>
</reference>
<dbReference type="Proteomes" id="UP000498740">
    <property type="component" value="Unassembled WGS sequence"/>
</dbReference>
<sequence>MLRALRDAGERRKLLRYCAREVADLPVPDPFSLPALVGAMEAASGRGIRFVALDAPEANLQTACGLRIRGPESTWVIYRPRPTPHQTEHVVLHVLAHEWLDHGTTVPLAEAIQPLPTALQHGVTEAFQGAPVHAHARYRSVDEREAEASAYLIKQRIGRSLESGYDLVSRLEATLSHPLARRGPRPEEVA</sequence>
<dbReference type="AlphaFoldDB" id="A0A7J0CI72"/>
<dbReference type="EMBL" id="BLWD01000001">
    <property type="protein sequence ID" value="GFN02162.1"/>
    <property type="molecule type" value="Genomic_DNA"/>
</dbReference>
<evidence type="ECO:0008006" key="3">
    <source>
        <dbReference type="Google" id="ProtNLM"/>
    </source>
</evidence>
<evidence type="ECO:0000313" key="2">
    <source>
        <dbReference type="Proteomes" id="UP000498740"/>
    </source>
</evidence>
<protein>
    <recommendedName>
        <fullName evidence="3">IrrE N-terminal-like domain-containing protein</fullName>
    </recommendedName>
</protein>
<accession>A0A7J0CI72</accession>
<organism evidence="1 2">
    <name type="scientific">Streptomyces microflavus</name>
    <name type="common">Streptomyces lipmanii</name>
    <dbReference type="NCBI Taxonomy" id="1919"/>
    <lineage>
        <taxon>Bacteria</taxon>
        <taxon>Bacillati</taxon>
        <taxon>Actinomycetota</taxon>
        <taxon>Actinomycetes</taxon>
        <taxon>Kitasatosporales</taxon>
        <taxon>Streptomycetaceae</taxon>
        <taxon>Streptomyces</taxon>
    </lineage>
</organism>
<evidence type="ECO:0000313" key="1">
    <source>
        <dbReference type="EMBL" id="GFN02162.1"/>
    </source>
</evidence>
<name>A0A7J0CI72_STRMI</name>
<proteinExistence type="predicted"/>